<dbReference type="PROSITE" id="PS51450">
    <property type="entry name" value="LRR"/>
    <property type="match status" value="2"/>
</dbReference>
<dbReference type="InterPro" id="IPR003591">
    <property type="entry name" value="Leu-rich_rpt_typical-subtyp"/>
</dbReference>
<accession>A0ABS8AGZ2</accession>
<gene>
    <name evidence="4" type="ORF">LGH70_12870</name>
</gene>
<dbReference type="Pfam" id="PF23598">
    <property type="entry name" value="LRR_14"/>
    <property type="match status" value="1"/>
</dbReference>
<dbReference type="SUPFAM" id="SSF52058">
    <property type="entry name" value="L domain-like"/>
    <property type="match status" value="1"/>
</dbReference>
<dbReference type="EMBL" id="JAJADQ010000006">
    <property type="protein sequence ID" value="MCB2378485.1"/>
    <property type="molecule type" value="Genomic_DNA"/>
</dbReference>
<evidence type="ECO:0000256" key="1">
    <source>
        <dbReference type="ARBA" id="ARBA00022614"/>
    </source>
</evidence>
<organism evidence="4 5">
    <name type="scientific">Hymenobacter nitidus</name>
    <dbReference type="NCBI Taxonomy" id="2880929"/>
    <lineage>
        <taxon>Bacteria</taxon>
        <taxon>Pseudomonadati</taxon>
        <taxon>Bacteroidota</taxon>
        <taxon>Cytophagia</taxon>
        <taxon>Cytophagales</taxon>
        <taxon>Hymenobacteraceae</taxon>
        <taxon>Hymenobacter</taxon>
    </lineage>
</organism>
<comment type="caution">
    <text evidence="4">The sequence shown here is derived from an EMBL/GenBank/DDBJ whole genome shotgun (WGS) entry which is preliminary data.</text>
</comment>
<dbReference type="InterPro" id="IPR032675">
    <property type="entry name" value="LRR_dom_sf"/>
</dbReference>
<evidence type="ECO:0000313" key="4">
    <source>
        <dbReference type="EMBL" id="MCB2378485.1"/>
    </source>
</evidence>
<dbReference type="RefSeq" id="WP_226186193.1">
    <property type="nucleotide sequence ID" value="NZ_JAJADQ010000006.1"/>
</dbReference>
<sequence length="424" mass="49610">MYWKSIVWLAVSGLTMAVSCKPLKRVYRRTIHWQQTQTQTQYLQRADIIGGTELDSGRFDVLHYSYSSNRPHISDTWYSKEIFLRIKQLSDLQVGQAMQVPNAVFSVIGYDRATWHFEQFGSITGTITRLHSSATQPRLRFDLQYIDWKKRQQRLLQGIFTFRLDSTYFLRTRQDFHGQYEDLRLALKEPAKVKSLDLTTYAIQYEKRNGQDSGPDTLYSRLGELYNLDSLRLHLSHLQRLPDGFEKLKRLKRLDLSYNQLTEFPTVLYQLDSLQELNLEWNRLDSIPIAIRQMKGLRVLNLNDNHLGRYPEAVNELTGLRELHLGNANLRALPTSMSRLQRLEVIEVNSFWNSKRKNQVTNIDALVSLPRLRRLSLKDNPLDSLPTAVYQLKQLEELNIQYTGLDSAAVDLRRLPKLKKLELQ</sequence>
<dbReference type="PANTHER" id="PTHR48051:SF1">
    <property type="entry name" value="RAS SUPPRESSOR PROTEIN 1"/>
    <property type="match status" value="1"/>
</dbReference>
<dbReference type="InterPro" id="IPR001611">
    <property type="entry name" value="Leu-rich_rpt"/>
</dbReference>
<dbReference type="PROSITE" id="PS51257">
    <property type="entry name" value="PROKAR_LIPOPROTEIN"/>
    <property type="match status" value="1"/>
</dbReference>
<keyword evidence="2" id="KW-0677">Repeat</keyword>
<evidence type="ECO:0000256" key="2">
    <source>
        <dbReference type="ARBA" id="ARBA00022737"/>
    </source>
</evidence>
<dbReference type="Gene3D" id="3.80.10.10">
    <property type="entry name" value="Ribonuclease Inhibitor"/>
    <property type="match status" value="2"/>
</dbReference>
<dbReference type="InterPro" id="IPR050216">
    <property type="entry name" value="LRR_domain-containing"/>
</dbReference>
<dbReference type="PANTHER" id="PTHR48051">
    <property type="match status" value="1"/>
</dbReference>
<dbReference type="InterPro" id="IPR055414">
    <property type="entry name" value="LRR_R13L4/SHOC2-like"/>
</dbReference>
<dbReference type="SMART" id="SM00369">
    <property type="entry name" value="LRR_TYP"/>
    <property type="match status" value="6"/>
</dbReference>
<evidence type="ECO:0000259" key="3">
    <source>
        <dbReference type="Pfam" id="PF23598"/>
    </source>
</evidence>
<name>A0ABS8AGZ2_9BACT</name>
<evidence type="ECO:0000313" key="5">
    <source>
        <dbReference type="Proteomes" id="UP001165297"/>
    </source>
</evidence>
<protein>
    <submittedName>
        <fullName evidence="4">Leucine-rich repeat domain-containing protein</fullName>
    </submittedName>
</protein>
<reference evidence="4" key="1">
    <citation type="submission" date="2021-10" db="EMBL/GenBank/DDBJ databases">
        <authorList>
            <person name="Dean J.D."/>
            <person name="Kim M.K."/>
            <person name="Newey C.N."/>
            <person name="Stoker T.S."/>
            <person name="Thompson D.W."/>
            <person name="Grose J.H."/>
        </authorList>
    </citation>
    <scope>NUCLEOTIDE SEQUENCE</scope>
    <source>
        <strain evidence="4">BT635</strain>
    </source>
</reference>
<keyword evidence="1" id="KW-0433">Leucine-rich repeat</keyword>
<dbReference type="Proteomes" id="UP001165297">
    <property type="component" value="Unassembled WGS sequence"/>
</dbReference>
<keyword evidence="5" id="KW-1185">Reference proteome</keyword>
<feature type="domain" description="Disease resistance R13L4/SHOC-2-like LRR" evidence="3">
    <location>
        <begin position="220"/>
        <end position="424"/>
    </location>
</feature>
<proteinExistence type="predicted"/>